<gene>
    <name evidence="5" type="ORF">ESZ00_14175</name>
</gene>
<evidence type="ECO:0000259" key="4">
    <source>
        <dbReference type="Pfam" id="PF00535"/>
    </source>
</evidence>
<protein>
    <submittedName>
        <fullName evidence="5">Glycosyltransferase</fullName>
    </submittedName>
</protein>
<reference evidence="5 6" key="1">
    <citation type="journal article" date="2016" name="Int. J. Syst. Evol. Microbiol.">
        <title>Acidipila dinghuensis sp. nov., an acidobacterium isolated from forest soil.</title>
        <authorList>
            <person name="Jiang Y.W."/>
            <person name="Wang J."/>
            <person name="Chen M.H."/>
            <person name="Lv Y.Y."/>
            <person name="Qiu L.H."/>
        </authorList>
    </citation>
    <scope>NUCLEOTIDE SEQUENCE [LARGE SCALE GENOMIC DNA]</scope>
    <source>
        <strain evidence="5 6">DHOF10</strain>
    </source>
</reference>
<dbReference type="InterPro" id="IPR029044">
    <property type="entry name" value="Nucleotide-diphossugar_trans"/>
</dbReference>
<evidence type="ECO:0000256" key="2">
    <source>
        <dbReference type="ARBA" id="ARBA00022676"/>
    </source>
</evidence>
<dbReference type="GO" id="GO:0004582">
    <property type="term" value="F:dolichyl-phosphate beta-D-mannosyltransferase activity"/>
    <property type="evidence" value="ECO:0007669"/>
    <property type="project" value="InterPro"/>
</dbReference>
<comment type="caution">
    <text evidence="5">The sequence shown here is derived from an EMBL/GenBank/DDBJ whole genome shotgun (WGS) entry which is preliminary data.</text>
</comment>
<dbReference type="SUPFAM" id="SSF53448">
    <property type="entry name" value="Nucleotide-diphospho-sugar transferases"/>
    <property type="match status" value="1"/>
</dbReference>
<dbReference type="PANTHER" id="PTHR43398:SF1">
    <property type="entry name" value="DOLICHOL-PHOSPHATE MANNOSYLTRANSFERASE SUBUNIT 1"/>
    <property type="match status" value="1"/>
</dbReference>
<sequence length="260" mass="30298">MKKLARLVKDDKIRGMKFSFVILTWNRHAFLEICLRALTESLSKSHSYEILVMNNNSSDRTTEVLELYQGQDRFRIFNAKKNLGLNAYKKLFKESQGDIIVTVDDDILQFPKNFDLTFLEYMELFPDYGYFALNVVQDERTNGAKPGPELYIDETRNGKTMQLGPAGGWCSCFRQRDFAKIRLRFKLFPLSMKHPEDGFITWNFKNKLKLKCGVIKDAICLHACGPFYAKQYDHLDREIAKYSKVGLKSIAAQYEKIKRQ</sequence>
<dbReference type="RefSeq" id="WP_129208889.1">
    <property type="nucleotide sequence ID" value="NZ_BMGU01000004.1"/>
</dbReference>
<keyword evidence="3 5" id="KW-0808">Transferase</keyword>
<evidence type="ECO:0000313" key="6">
    <source>
        <dbReference type="Proteomes" id="UP000290253"/>
    </source>
</evidence>
<evidence type="ECO:0000256" key="3">
    <source>
        <dbReference type="ARBA" id="ARBA00022679"/>
    </source>
</evidence>
<dbReference type="PANTHER" id="PTHR43398">
    <property type="entry name" value="DOLICHOL-PHOSPHATE MANNOSYLTRANSFERASE SUBUNIT 1"/>
    <property type="match status" value="1"/>
</dbReference>
<dbReference type="CDD" id="cd00761">
    <property type="entry name" value="Glyco_tranf_GTA_type"/>
    <property type="match status" value="1"/>
</dbReference>
<evidence type="ECO:0000256" key="1">
    <source>
        <dbReference type="ARBA" id="ARBA00006739"/>
    </source>
</evidence>
<dbReference type="Pfam" id="PF00535">
    <property type="entry name" value="Glycos_transf_2"/>
    <property type="match status" value="1"/>
</dbReference>
<dbReference type="InterPro" id="IPR039528">
    <property type="entry name" value="DPM1-like"/>
</dbReference>
<dbReference type="Gene3D" id="3.90.550.10">
    <property type="entry name" value="Spore Coat Polysaccharide Biosynthesis Protein SpsA, Chain A"/>
    <property type="match status" value="1"/>
</dbReference>
<keyword evidence="6" id="KW-1185">Reference proteome</keyword>
<dbReference type="Proteomes" id="UP000290253">
    <property type="component" value="Unassembled WGS sequence"/>
</dbReference>
<dbReference type="OrthoDB" id="9810303at2"/>
<accession>A0A4Q1SEZ2</accession>
<keyword evidence="2" id="KW-0328">Glycosyltransferase</keyword>
<proteinExistence type="inferred from homology"/>
<dbReference type="InterPro" id="IPR001173">
    <property type="entry name" value="Glyco_trans_2-like"/>
</dbReference>
<dbReference type="AlphaFoldDB" id="A0A4Q1SEZ2"/>
<comment type="similarity">
    <text evidence="1">Belongs to the glycosyltransferase 2 family.</text>
</comment>
<feature type="domain" description="Glycosyltransferase 2-like" evidence="4">
    <location>
        <begin position="19"/>
        <end position="178"/>
    </location>
</feature>
<organism evidence="5 6">
    <name type="scientific">Silvibacterium dinghuense</name>
    <dbReference type="NCBI Taxonomy" id="1560006"/>
    <lineage>
        <taxon>Bacteria</taxon>
        <taxon>Pseudomonadati</taxon>
        <taxon>Acidobacteriota</taxon>
        <taxon>Terriglobia</taxon>
        <taxon>Terriglobales</taxon>
        <taxon>Acidobacteriaceae</taxon>
        <taxon>Silvibacterium</taxon>
    </lineage>
</organism>
<name>A0A4Q1SEZ2_9BACT</name>
<evidence type="ECO:0000313" key="5">
    <source>
        <dbReference type="EMBL" id="RXS95693.1"/>
    </source>
</evidence>
<dbReference type="EMBL" id="SDMK01000002">
    <property type="protein sequence ID" value="RXS95693.1"/>
    <property type="molecule type" value="Genomic_DNA"/>
</dbReference>